<feature type="domain" description="Cobalamin-independent methionine synthase MetE C-terminal/archaeal" evidence="1">
    <location>
        <begin position="164"/>
        <end position="347"/>
    </location>
</feature>
<reference evidence="3" key="1">
    <citation type="journal article" date="2019" name="Int. J. Syst. Evol. Microbiol.">
        <title>The Global Catalogue of Microorganisms (GCM) 10K type strain sequencing project: providing services to taxonomists for standard genome sequencing and annotation.</title>
        <authorList>
            <consortium name="The Broad Institute Genomics Platform"/>
            <consortium name="The Broad Institute Genome Sequencing Center for Infectious Disease"/>
            <person name="Wu L."/>
            <person name="Ma J."/>
        </authorList>
    </citation>
    <scope>NUCLEOTIDE SEQUENCE [LARGE SCALE GENOMIC DNA]</scope>
    <source>
        <strain evidence="3">JCM 18303</strain>
    </source>
</reference>
<comment type="caution">
    <text evidence="2">The sequence shown here is derived from an EMBL/GenBank/DDBJ whole genome shotgun (WGS) entry which is preliminary data.</text>
</comment>
<accession>A0ABP9Q8B0</accession>
<dbReference type="InterPro" id="IPR038071">
    <property type="entry name" value="UROD/MetE-like_sf"/>
</dbReference>
<dbReference type="Proteomes" id="UP001428817">
    <property type="component" value="Unassembled WGS sequence"/>
</dbReference>
<dbReference type="EMBL" id="BAABJP010000015">
    <property type="protein sequence ID" value="GAA5158476.1"/>
    <property type="molecule type" value="Genomic_DNA"/>
</dbReference>
<evidence type="ECO:0000259" key="1">
    <source>
        <dbReference type="Pfam" id="PF01717"/>
    </source>
</evidence>
<name>A0ABP9Q8B0_9PSEU</name>
<dbReference type="Pfam" id="PF01717">
    <property type="entry name" value="Meth_synt_2"/>
    <property type="match status" value="2"/>
</dbReference>
<protein>
    <submittedName>
        <fullName evidence="2">Cobalamin-independent methionine synthase II family protein</fullName>
    </submittedName>
</protein>
<evidence type="ECO:0000313" key="2">
    <source>
        <dbReference type="EMBL" id="GAA5158476.1"/>
    </source>
</evidence>
<dbReference type="PANTHER" id="PTHR43844">
    <property type="entry name" value="METHIONINE SYNTHASE"/>
    <property type="match status" value="1"/>
</dbReference>
<keyword evidence="3" id="KW-1185">Reference proteome</keyword>
<gene>
    <name evidence="2" type="ORF">GCM10023321_38310</name>
</gene>
<dbReference type="InterPro" id="IPR002629">
    <property type="entry name" value="Met_Synth_C/arc"/>
</dbReference>
<evidence type="ECO:0000313" key="3">
    <source>
        <dbReference type="Proteomes" id="UP001428817"/>
    </source>
</evidence>
<dbReference type="SUPFAM" id="SSF51726">
    <property type="entry name" value="UROD/MetE-like"/>
    <property type="match status" value="1"/>
</dbReference>
<proteinExistence type="predicted"/>
<sequence>MTHTGSLPRTPEMRAVFAGERQVDAAERAELVRSGVADVVRRQLDAGVDVVNDGETGKESYSTYVRERLTGFDGEPESVLSLADLNAYPGARDKFMQVTGNDVAEVLGPPACSGPIAVADPDAVDADIRNLRAAAEGTGATELFLSAASPGVIASFFANHHYPNREAYLLALAEAMRHEYEAIAASGIILQLDCPDLAMCRHVLFDQLSLEEFRSQARLAVEMINHATANIDPDRMRIHLCWGNYEGPHHLDVALADIIDVVLRARPNGIVLEGANPRHEHEWQVFTDVEVPEGKVLMPGVVDSTSNYIEHPELIAQRLTRYADAVGAENVLAATDCGFATGARMSAVDPDIAWAKLRAMAEGARIASQRLYSRV</sequence>
<organism evidence="2 3">
    <name type="scientific">Pseudonocardia eucalypti</name>
    <dbReference type="NCBI Taxonomy" id="648755"/>
    <lineage>
        <taxon>Bacteria</taxon>
        <taxon>Bacillati</taxon>
        <taxon>Actinomycetota</taxon>
        <taxon>Actinomycetes</taxon>
        <taxon>Pseudonocardiales</taxon>
        <taxon>Pseudonocardiaceae</taxon>
        <taxon>Pseudonocardia</taxon>
    </lineage>
</organism>
<dbReference type="CDD" id="cd03311">
    <property type="entry name" value="CIMS_C_terminal_like"/>
    <property type="match status" value="1"/>
</dbReference>
<dbReference type="Gene3D" id="3.20.20.210">
    <property type="match status" value="1"/>
</dbReference>
<dbReference type="PANTHER" id="PTHR43844:SF2">
    <property type="entry name" value="SYNTHASE, VITAMIN-B12 INDEPENDENT, PUTATIVE (AFU_ORTHOLOGUE AFUA_3G12060)-RELATED"/>
    <property type="match status" value="1"/>
</dbReference>
<feature type="domain" description="Cobalamin-independent methionine synthase MetE C-terminal/archaeal" evidence="1">
    <location>
        <begin position="2"/>
        <end position="139"/>
    </location>
</feature>